<accession>A0A4Z2GYE3</accession>
<organism evidence="2 3">
    <name type="scientific">Liparis tanakae</name>
    <name type="common">Tanaka's snailfish</name>
    <dbReference type="NCBI Taxonomy" id="230148"/>
    <lineage>
        <taxon>Eukaryota</taxon>
        <taxon>Metazoa</taxon>
        <taxon>Chordata</taxon>
        <taxon>Craniata</taxon>
        <taxon>Vertebrata</taxon>
        <taxon>Euteleostomi</taxon>
        <taxon>Actinopterygii</taxon>
        <taxon>Neopterygii</taxon>
        <taxon>Teleostei</taxon>
        <taxon>Neoteleostei</taxon>
        <taxon>Acanthomorphata</taxon>
        <taxon>Eupercaria</taxon>
        <taxon>Perciformes</taxon>
        <taxon>Cottioidei</taxon>
        <taxon>Cottales</taxon>
        <taxon>Liparidae</taxon>
        <taxon>Liparis</taxon>
    </lineage>
</organism>
<name>A0A4Z2GYE3_9TELE</name>
<comment type="caution">
    <text evidence="2">The sequence shown here is derived from an EMBL/GenBank/DDBJ whole genome shotgun (WGS) entry which is preliminary data.</text>
</comment>
<evidence type="ECO:0000256" key="1">
    <source>
        <dbReference type="SAM" id="MobiDB-lite"/>
    </source>
</evidence>
<proteinExistence type="predicted"/>
<dbReference type="EMBL" id="SRLO01000375">
    <property type="protein sequence ID" value="TNN58546.1"/>
    <property type="molecule type" value="Genomic_DNA"/>
</dbReference>
<keyword evidence="3" id="KW-1185">Reference proteome</keyword>
<gene>
    <name evidence="2" type="ORF">EYF80_031166</name>
</gene>
<protein>
    <submittedName>
        <fullName evidence="2">Uncharacterized protein</fullName>
    </submittedName>
</protein>
<feature type="region of interest" description="Disordered" evidence="1">
    <location>
        <begin position="1"/>
        <end position="23"/>
    </location>
</feature>
<evidence type="ECO:0000313" key="2">
    <source>
        <dbReference type="EMBL" id="TNN58546.1"/>
    </source>
</evidence>
<reference evidence="2 3" key="1">
    <citation type="submission" date="2019-03" db="EMBL/GenBank/DDBJ databases">
        <title>First draft genome of Liparis tanakae, snailfish: a comprehensive survey of snailfish specific genes.</title>
        <authorList>
            <person name="Kim W."/>
            <person name="Song I."/>
            <person name="Jeong J.-H."/>
            <person name="Kim D."/>
            <person name="Kim S."/>
            <person name="Ryu S."/>
            <person name="Song J.Y."/>
            <person name="Lee S.K."/>
        </authorList>
    </citation>
    <scope>NUCLEOTIDE SEQUENCE [LARGE SCALE GENOMIC DNA]</scope>
    <source>
        <tissue evidence="2">Muscle</tissue>
    </source>
</reference>
<evidence type="ECO:0000313" key="3">
    <source>
        <dbReference type="Proteomes" id="UP000314294"/>
    </source>
</evidence>
<dbReference type="AlphaFoldDB" id="A0A4Z2GYE3"/>
<sequence length="84" mass="9265">MKRYESEEGTLEEPVTNCSSRALRSSSKDSTAFQNHLTLLLSAVQCLSRVFDFQSLMSILPRPHTISCGVGGKASGRFLKVTKE</sequence>
<dbReference type="Proteomes" id="UP000314294">
    <property type="component" value="Unassembled WGS sequence"/>
</dbReference>